<keyword evidence="4" id="KW-0653">Protein transport</keyword>
<evidence type="ECO:0000256" key="3">
    <source>
        <dbReference type="ARBA" id="ARBA00022448"/>
    </source>
</evidence>
<keyword evidence="5" id="KW-0472">Membrane</keyword>
<feature type="domain" description="T-SNARE coiled-coil homology" evidence="6">
    <location>
        <begin position="364"/>
        <end position="421"/>
    </location>
</feature>
<sequence length="424" mass="47436">MSGGRYHRYQQSHNAFDYSDESSSCGDTCPLHYTKPISDGEDEATSEATTTTFTQIESMKASTSPISVHRCSEDMEEEEEFGEQQASLEKQFVNHSVCPDTRPTDHRKPFDVQKDKDEFTSLGRSAVQPKYINASRDVTPISSYSEYLDQEAESWERPTSSERQYPSRDRDLFSFPAISVQGSWRQRSNPDSERCEHSVSSNCNRSKSIIGAQGHEENQAMQDLQAYATHKPQETMSTIKNCLKVAEETKDAAGETMALLHAQGDQIQRTHETVVKVDQHLTVAEKILGSLGGIFSRKWKPKLMGTITGPLDTGGENFQRHSCNEADRTALGLYSSHSVVKSSNSLSSTGGVQEHHQLGDGALKQEDALMDLSNVIGQLKDMSLQMHSEISRQNEGITYLDADVRELNYRVKGANDRGRQLLRR</sequence>
<dbReference type="PROSITE" id="PS50192">
    <property type="entry name" value="T_SNARE"/>
    <property type="match status" value="1"/>
</dbReference>
<comment type="similarity">
    <text evidence="2">Belongs to the SNAP-25 family.</text>
</comment>
<organism evidence="7 8">
    <name type="scientific">Sphagnum jensenii</name>
    <dbReference type="NCBI Taxonomy" id="128206"/>
    <lineage>
        <taxon>Eukaryota</taxon>
        <taxon>Viridiplantae</taxon>
        <taxon>Streptophyta</taxon>
        <taxon>Embryophyta</taxon>
        <taxon>Bryophyta</taxon>
        <taxon>Sphagnophytina</taxon>
        <taxon>Sphagnopsida</taxon>
        <taxon>Sphagnales</taxon>
        <taxon>Sphagnaceae</taxon>
        <taxon>Sphagnum</taxon>
    </lineage>
</organism>
<dbReference type="InterPro" id="IPR044766">
    <property type="entry name" value="NPSN/SNAP25-like_N_SNARE"/>
</dbReference>
<accession>A0ABP1BT92</accession>
<dbReference type="Proteomes" id="UP001497522">
    <property type="component" value="Chromosome 7"/>
</dbReference>
<comment type="subcellular location">
    <subcellularLocation>
        <location evidence="1">Membrane</location>
    </subcellularLocation>
</comment>
<dbReference type="EMBL" id="OZ023708">
    <property type="protein sequence ID" value="CAK9879540.1"/>
    <property type="molecule type" value="Genomic_DNA"/>
</dbReference>
<keyword evidence="8" id="KW-1185">Reference proteome</keyword>
<evidence type="ECO:0000259" key="6">
    <source>
        <dbReference type="PROSITE" id="PS50192"/>
    </source>
</evidence>
<dbReference type="SUPFAM" id="SSF58038">
    <property type="entry name" value="SNARE fusion complex"/>
    <property type="match status" value="2"/>
</dbReference>
<evidence type="ECO:0000313" key="7">
    <source>
        <dbReference type="EMBL" id="CAK9879540.1"/>
    </source>
</evidence>
<name>A0ABP1BT92_9BRYO</name>
<reference evidence="7" key="1">
    <citation type="submission" date="2024-03" db="EMBL/GenBank/DDBJ databases">
        <authorList>
            <consortium name="ELIXIR-Norway"/>
            <consortium name="Elixir Norway"/>
        </authorList>
    </citation>
    <scope>NUCLEOTIDE SEQUENCE</scope>
</reference>
<evidence type="ECO:0000256" key="4">
    <source>
        <dbReference type="ARBA" id="ARBA00022927"/>
    </source>
</evidence>
<evidence type="ECO:0000256" key="2">
    <source>
        <dbReference type="ARBA" id="ARBA00009480"/>
    </source>
</evidence>
<dbReference type="PANTHER" id="PTHR19305">
    <property type="entry name" value="SYNAPTOSOMAL ASSOCIATED PROTEIN"/>
    <property type="match status" value="1"/>
</dbReference>
<gene>
    <name evidence="7" type="ORF">CSSPJE1EN2_LOCUS21053</name>
</gene>
<proteinExistence type="inferred from homology"/>
<dbReference type="CDD" id="cd15841">
    <property type="entry name" value="SNARE_Qc"/>
    <property type="match status" value="1"/>
</dbReference>
<keyword evidence="3" id="KW-0813">Transport</keyword>
<dbReference type="CDD" id="cd15861">
    <property type="entry name" value="SNARE_SNAP25N_23N_29N_SEC9N"/>
    <property type="match status" value="1"/>
</dbReference>
<evidence type="ECO:0000256" key="5">
    <source>
        <dbReference type="ARBA" id="ARBA00023136"/>
    </source>
</evidence>
<evidence type="ECO:0000256" key="1">
    <source>
        <dbReference type="ARBA" id="ARBA00004370"/>
    </source>
</evidence>
<dbReference type="SMART" id="SM00397">
    <property type="entry name" value="t_SNARE"/>
    <property type="match status" value="2"/>
</dbReference>
<evidence type="ECO:0000313" key="8">
    <source>
        <dbReference type="Proteomes" id="UP001497522"/>
    </source>
</evidence>
<protein>
    <recommendedName>
        <fullName evidence="6">t-SNARE coiled-coil homology domain-containing protein</fullName>
    </recommendedName>
</protein>
<dbReference type="PANTHER" id="PTHR19305:SF9">
    <property type="entry name" value="SYNAPTOSOMAL-ASSOCIATED PROTEIN 29"/>
    <property type="match status" value="1"/>
</dbReference>
<dbReference type="InterPro" id="IPR000727">
    <property type="entry name" value="T_SNARE_dom"/>
</dbReference>
<dbReference type="Gene3D" id="1.20.5.110">
    <property type="match status" value="2"/>
</dbReference>